<name>A0ABY0REH9_9PSED</name>
<gene>
    <name evidence="2" type="ORF">SAMN04490208_1648</name>
</gene>
<comment type="similarity">
    <text evidence="1">Belongs to the phage portal family. PBSX subfamily.</text>
</comment>
<proteinExistence type="inferred from homology"/>
<protein>
    <submittedName>
        <fullName evidence="2">Phage portal protein, PBSX family</fullName>
    </submittedName>
</protein>
<keyword evidence="3" id="KW-1185">Reference proteome</keyword>
<dbReference type="InterPro" id="IPR006944">
    <property type="entry name" value="Phage/GTA_portal"/>
</dbReference>
<dbReference type="PIRSF" id="PIRSF018494">
    <property type="entry name" value="PBSX_VPQ"/>
    <property type="match status" value="1"/>
</dbReference>
<evidence type="ECO:0000256" key="1">
    <source>
        <dbReference type="ARBA" id="ARBA00006799"/>
    </source>
</evidence>
<dbReference type="Proteomes" id="UP000181903">
    <property type="component" value="Chromosome I"/>
</dbReference>
<dbReference type="InterPro" id="IPR030935">
    <property type="entry name" value="PBSX_Proteobac"/>
</dbReference>
<reference evidence="2 3" key="1">
    <citation type="submission" date="2016-10" db="EMBL/GenBank/DDBJ databases">
        <authorList>
            <person name="Varghese N."/>
            <person name="Submissions S."/>
        </authorList>
    </citation>
    <scope>NUCLEOTIDE SEQUENCE [LARGE SCALE GENOMIC DNA]</scope>
    <source>
        <strain evidence="2 3">BS2776</strain>
    </source>
</reference>
<dbReference type="Pfam" id="PF04860">
    <property type="entry name" value="Phage_portal"/>
    <property type="match status" value="1"/>
</dbReference>
<evidence type="ECO:0000313" key="3">
    <source>
        <dbReference type="Proteomes" id="UP000181903"/>
    </source>
</evidence>
<accession>A0ABY0REH9</accession>
<dbReference type="InterPro" id="IPR006430">
    <property type="entry name" value="Phage_portal_PBSX"/>
</dbReference>
<dbReference type="NCBIfam" id="TIGR01540">
    <property type="entry name" value="portal_PBSX"/>
    <property type="match status" value="1"/>
</dbReference>
<dbReference type="EMBL" id="LT629706">
    <property type="protein sequence ID" value="SDN84037.1"/>
    <property type="molecule type" value="Genomic_DNA"/>
</dbReference>
<sequence>MSTNNEVAVATEQAVSEHKSVAFTFGEPESVLSAREIFDSLECWFNGRWYEPPLSLDGLARSVKASVHLDSGLRFKRNQLTRTFIPHKLLSRQAFDQYAQDYLALGNGYIEARRSLLGTPVALKPSLAKYMRVGKDERFFQVHGWKHEHEFDQGSIFHLRELDLHQEIYGLPEWLCALQSALLNQSATLFRRKYYENGSHAGFILYMTDAAQNESDIEDLRVALKNSKGPGNFRNLFVYAPNGKKEGIQLIPVSEVSAKDEFNSIKDQTEGDVLAALRVYPQLMGIVPKNAGGFGSPKEAGEVWATLELEPIQTRLALLNDWIGEEVVRFKQFEIVVGEKAPA</sequence>
<organism evidence="2 3">
    <name type="scientific">Pseudomonas poae</name>
    <dbReference type="NCBI Taxonomy" id="200451"/>
    <lineage>
        <taxon>Bacteria</taxon>
        <taxon>Pseudomonadati</taxon>
        <taxon>Pseudomonadota</taxon>
        <taxon>Gammaproteobacteria</taxon>
        <taxon>Pseudomonadales</taxon>
        <taxon>Pseudomonadaceae</taxon>
        <taxon>Pseudomonas</taxon>
    </lineage>
</organism>
<evidence type="ECO:0000313" key="2">
    <source>
        <dbReference type="EMBL" id="SDN84037.1"/>
    </source>
</evidence>
<dbReference type="RefSeq" id="WP_060549146.1">
    <property type="nucleotide sequence ID" value="NZ_JYLI01000009.1"/>
</dbReference>